<dbReference type="EMBL" id="JH993036">
    <property type="protein sequence ID" value="EKX39790.1"/>
    <property type="molecule type" value="Genomic_DNA"/>
</dbReference>
<evidence type="ECO:0000313" key="6">
    <source>
        <dbReference type="Proteomes" id="UP000011087"/>
    </source>
</evidence>
<gene>
    <name evidence="4" type="ORF">GUITHDRAFT_114039</name>
</gene>
<dbReference type="InterPro" id="IPR001478">
    <property type="entry name" value="PDZ"/>
</dbReference>
<dbReference type="GO" id="GO:0004175">
    <property type="term" value="F:endopeptidase activity"/>
    <property type="evidence" value="ECO:0007669"/>
    <property type="project" value="TreeGrafter"/>
</dbReference>
<accession>L1IVE8</accession>
<feature type="region of interest" description="Disordered" evidence="2">
    <location>
        <begin position="1"/>
        <end position="20"/>
    </location>
</feature>
<evidence type="ECO:0000256" key="2">
    <source>
        <dbReference type="SAM" id="MobiDB-lite"/>
    </source>
</evidence>
<organism evidence="4">
    <name type="scientific">Guillardia theta (strain CCMP2712)</name>
    <name type="common">Cryptophyte</name>
    <dbReference type="NCBI Taxonomy" id="905079"/>
    <lineage>
        <taxon>Eukaryota</taxon>
        <taxon>Cryptophyceae</taxon>
        <taxon>Pyrenomonadales</taxon>
        <taxon>Geminigeraceae</taxon>
        <taxon>Guillardia</taxon>
    </lineage>
</organism>
<evidence type="ECO:0000256" key="1">
    <source>
        <dbReference type="SAM" id="Coils"/>
    </source>
</evidence>
<dbReference type="EnsemblProtists" id="EKX39790">
    <property type="protein sequence ID" value="EKX39790"/>
    <property type="gene ID" value="GUITHDRAFT_114039"/>
</dbReference>
<dbReference type="OMA" id="SACEQCI"/>
<dbReference type="PaxDb" id="55529-EKX39790"/>
<reference evidence="5" key="3">
    <citation type="submission" date="2016-03" db="UniProtKB">
        <authorList>
            <consortium name="EnsemblProtists"/>
        </authorList>
    </citation>
    <scope>IDENTIFICATION</scope>
</reference>
<dbReference type="SUPFAM" id="SSF57997">
    <property type="entry name" value="Tropomyosin"/>
    <property type="match status" value="2"/>
</dbReference>
<dbReference type="RefSeq" id="XP_005826770.1">
    <property type="nucleotide sequence ID" value="XM_005826713.1"/>
</dbReference>
<dbReference type="SUPFAM" id="SSF50156">
    <property type="entry name" value="PDZ domain-like"/>
    <property type="match status" value="2"/>
</dbReference>
<feature type="compositionally biased region" description="Polar residues" evidence="2">
    <location>
        <begin position="1"/>
        <end position="12"/>
    </location>
</feature>
<reference evidence="6" key="2">
    <citation type="submission" date="2012-11" db="EMBL/GenBank/DDBJ databases">
        <authorList>
            <person name="Kuo A."/>
            <person name="Curtis B.A."/>
            <person name="Tanifuji G."/>
            <person name="Burki F."/>
            <person name="Gruber A."/>
            <person name="Irimia M."/>
            <person name="Maruyama S."/>
            <person name="Arias M.C."/>
            <person name="Ball S.G."/>
            <person name="Gile G.H."/>
            <person name="Hirakawa Y."/>
            <person name="Hopkins J.F."/>
            <person name="Rensing S.A."/>
            <person name="Schmutz J."/>
            <person name="Symeonidi A."/>
            <person name="Elias M."/>
            <person name="Eveleigh R.J."/>
            <person name="Herman E.K."/>
            <person name="Klute M.J."/>
            <person name="Nakayama T."/>
            <person name="Obornik M."/>
            <person name="Reyes-Prieto A."/>
            <person name="Armbrust E.V."/>
            <person name="Aves S.J."/>
            <person name="Beiko R.G."/>
            <person name="Coutinho P."/>
            <person name="Dacks J.B."/>
            <person name="Durnford D.G."/>
            <person name="Fast N.M."/>
            <person name="Green B.R."/>
            <person name="Grisdale C."/>
            <person name="Hempe F."/>
            <person name="Henrissat B."/>
            <person name="Hoppner M.P."/>
            <person name="Ishida K.-I."/>
            <person name="Kim E."/>
            <person name="Koreny L."/>
            <person name="Kroth P.G."/>
            <person name="Liu Y."/>
            <person name="Malik S.-B."/>
            <person name="Maier U.G."/>
            <person name="McRose D."/>
            <person name="Mock T."/>
            <person name="Neilson J.A."/>
            <person name="Onodera N.T."/>
            <person name="Poole A.M."/>
            <person name="Pritham E.J."/>
            <person name="Richards T.A."/>
            <person name="Rocap G."/>
            <person name="Roy S.W."/>
            <person name="Sarai C."/>
            <person name="Schaack S."/>
            <person name="Shirato S."/>
            <person name="Slamovits C.H."/>
            <person name="Spencer D.F."/>
            <person name="Suzuki S."/>
            <person name="Worden A.Z."/>
            <person name="Zauner S."/>
            <person name="Barry K."/>
            <person name="Bell C."/>
            <person name="Bharti A.K."/>
            <person name="Crow J.A."/>
            <person name="Grimwood J."/>
            <person name="Kramer R."/>
            <person name="Lindquist E."/>
            <person name="Lucas S."/>
            <person name="Salamov A."/>
            <person name="McFadden G.I."/>
            <person name="Lane C.E."/>
            <person name="Keeling P.J."/>
            <person name="Gray M.W."/>
            <person name="Grigoriev I.V."/>
            <person name="Archibald J.M."/>
        </authorList>
    </citation>
    <scope>NUCLEOTIDE SEQUENCE</scope>
    <source>
        <strain evidence="6">CCMP2712</strain>
    </source>
</reference>
<dbReference type="Pfam" id="PF17820">
    <property type="entry name" value="PDZ_6"/>
    <property type="match status" value="1"/>
</dbReference>
<dbReference type="PANTHER" id="PTHR32060:SF22">
    <property type="entry name" value="CARBOXYL-TERMINAL-PROCESSING PEPTIDASE 3, CHLOROPLASTIC"/>
    <property type="match status" value="1"/>
</dbReference>
<proteinExistence type="predicted"/>
<feature type="coiled-coil region" evidence="1">
    <location>
        <begin position="156"/>
        <end position="343"/>
    </location>
</feature>
<evidence type="ECO:0000313" key="5">
    <source>
        <dbReference type="EnsemblProtists" id="EKX39790"/>
    </source>
</evidence>
<sequence>MSTMSATWNNDPSKWVKNDGDDNKNHVDFWADHKVNPLNGDHGVGIIFEREEKDGEVVVTIKDIIAHGTAFRSGQLSPGDEIITVENESIQETKMSKDRVKALFMGPSGSFCNFEVKHSDGSREKMKLERGNAGYWALYDQLQRAHAEIKGRDEEIYSWKRKYDGLERKIHSLEEEIASLNEKLRKEIAARTKAESMIKVVEDERDRVKGDCQRLEAKIEVLLRQIKEAEERAKKAEIEAEAAKKAAQLEELARKTAEEREQKSKQESIQEIHLRKEFENDNATLKNGKARLAELSEKIKSLTATSTQLVEVTSQLEDCKKKLARAEAEVESRKAVIAELQAEVKKSKSSQVCDARSSSRPLPPPVLLSADRAVPSQASTEAKCSTLESELTFLRDETSRQKADLAKLEQLLSKAKVEAENAQSASRVLEMELQPLRDREQILEKSIGELKAKYEDTTSELQRERADRQIAEKQLHDVGERCTGLVKSLAETRDALREREMKIEELEAQLADLKIQVGAIPQLKAKVLSLSTEKRNVEDMVEELKAEVARLTLSEKRMRGEYLEAHNKIEQLLTEMNALKLAGAQKLADLERRINEDVHFLTQERDNYKLELDRFYSLPNPCGIGCEIEEIKQKLPTGGSTASLRVKSILTGSSADLCGMICKSDVVLEVDGIPTNEMSLDDLRTRIAGPRGSRVTIKFLRDRIEDGIQDGIPYTITLKRGCWGAEHAVVSPEDRDMLDQGRWPKPGSLSVPEFKIQDIHRFNNLSERNS</sequence>
<dbReference type="HOGENOM" id="CLU_363101_0_0_1"/>
<evidence type="ECO:0000259" key="3">
    <source>
        <dbReference type="PROSITE" id="PS50106"/>
    </source>
</evidence>
<dbReference type="KEGG" id="gtt:GUITHDRAFT_114039"/>
<dbReference type="SMART" id="SM00228">
    <property type="entry name" value="PDZ"/>
    <property type="match status" value="2"/>
</dbReference>
<protein>
    <recommendedName>
        <fullName evidence="3">PDZ domain-containing protein</fullName>
    </recommendedName>
</protein>
<dbReference type="Gene3D" id="2.30.42.10">
    <property type="match status" value="2"/>
</dbReference>
<evidence type="ECO:0000313" key="4">
    <source>
        <dbReference type="EMBL" id="EKX39790.1"/>
    </source>
</evidence>
<dbReference type="InterPro" id="IPR036034">
    <property type="entry name" value="PDZ_sf"/>
</dbReference>
<dbReference type="PANTHER" id="PTHR32060">
    <property type="entry name" value="TAIL-SPECIFIC PROTEASE"/>
    <property type="match status" value="1"/>
</dbReference>
<dbReference type="STRING" id="905079.L1IVE8"/>
<dbReference type="GeneID" id="17296561"/>
<dbReference type="PROSITE" id="PS50106">
    <property type="entry name" value="PDZ"/>
    <property type="match status" value="1"/>
</dbReference>
<dbReference type="AlphaFoldDB" id="L1IVE8"/>
<dbReference type="InterPro" id="IPR041489">
    <property type="entry name" value="PDZ_6"/>
</dbReference>
<feature type="coiled-coil region" evidence="1">
    <location>
        <begin position="391"/>
        <end position="582"/>
    </location>
</feature>
<keyword evidence="6" id="KW-1185">Reference proteome</keyword>
<keyword evidence="1" id="KW-0175">Coiled coil</keyword>
<feature type="domain" description="PDZ" evidence="3">
    <location>
        <begin position="39"/>
        <end position="91"/>
    </location>
</feature>
<name>L1IVE8_GUITC</name>
<reference evidence="4 6" key="1">
    <citation type="journal article" date="2012" name="Nature">
        <title>Algal genomes reveal evolutionary mosaicism and the fate of nucleomorphs.</title>
        <authorList>
            <consortium name="DOE Joint Genome Institute"/>
            <person name="Curtis B.A."/>
            <person name="Tanifuji G."/>
            <person name="Burki F."/>
            <person name="Gruber A."/>
            <person name="Irimia M."/>
            <person name="Maruyama S."/>
            <person name="Arias M.C."/>
            <person name="Ball S.G."/>
            <person name="Gile G.H."/>
            <person name="Hirakawa Y."/>
            <person name="Hopkins J.F."/>
            <person name="Kuo A."/>
            <person name="Rensing S.A."/>
            <person name="Schmutz J."/>
            <person name="Symeonidi A."/>
            <person name="Elias M."/>
            <person name="Eveleigh R.J."/>
            <person name="Herman E.K."/>
            <person name="Klute M.J."/>
            <person name="Nakayama T."/>
            <person name="Obornik M."/>
            <person name="Reyes-Prieto A."/>
            <person name="Armbrust E.V."/>
            <person name="Aves S.J."/>
            <person name="Beiko R.G."/>
            <person name="Coutinho P."/>
            <person name="Dacks J.B."/>
            <person name="Durnford D.G."/>
            <person name="Fast N.M."/>
            <person name="Green B.R."/>
            <person name="Grisdale C.J."/>
            <person name="Hempel F."/>
            <person name="Henrissat B."/>
            <person name="Hoppner M.P."/>
            <person name="Ishida K."/>
            <person name="Kim E."/>
            <person name="Koreny L."/>
            <person name="Kroth P.G."/>
            <person name="Liu Y."/>
            <person name="Malik S.B."/>
            <person name="Maier U.G."/>
            <person name="McRose D."/>
            <person name="Mock T."/>
            <person name="Neilson J.A."/>
            <person name="Onodera N.T."/>
            <person name="Poole A.M."/>
            <person name="Pritham E.J."/>
            <person name="Richards T.A."/>
            <person name="Rocap G."/>
            <person name="Roy S.W."/>
            <person name="Sarai C."/>
            <person name="Schaack S."/>
            <person name="Shirato S."/>
            <person name="Slamovits C.H."/>
            <person name="Spencer D.F."/>
            <person name="Suzuki S."/>
            <person name="Worden A.Z."/>
            <person name="Zauner S."/>
            <person name="Barry K."/>
            <person name="Bell C."/>
            <person name="Bharti A.K."/>
            <person name="Crow J.A."/>
            <person name="Grimwood J."/>
            <person name="Kramer R."/>
            <person name="Lindquist E."/>
            <person name="Lucas S."/>
            <person name="Salamov A."/>
            <person name="McFadden G.I."/>
            <person name="Lane C.E."/>
            <person name="Keeling P.J."/>
            <person name="Gray M.W."/>
            <person name="Grigoriev I.V."/>
            <person name="Archibald J.M."/>
        </authorList>
    </citation>
    <scope>NUCLEOTIDE SEQUENCE</scope>
    <source>
        <strain evidence="4 6">CCMP2712</strain>
    </source>
</reference>
<dbReference type="OrthoDB" id="6022711at2759"/>
<dbReference type="Proteomes" id="UP000011087">
    <property type="component" value="Unassembled WGS sequence"/>
</dbReference>